<dbReference type="PANTHER" id="PTHR48090:SF7">
    <property type="entry name" value="RFBJ PROTEIN"/>
    <property type="match status" value="1"/>
</dbReference>
<proteinExistence type="predicted"/>
<dbReference type="InterPro" id="IPR029044">
    <property type="entry name" value="Nucleotide-diphossugar_trans"/>
</dbReference>
<protein>
    <recommendedName>
        <fullName evidence="1">Glycosyltransferase 2-like domain-containing protein</fullName>
    </recommendedName>
</protein>
<dbReference type="SUPFAM" id="SSF53448">
    <property type="entry name" value="Nucleotide-diphospho-sugar transferases"/>
    <property type="match status" value="1"/>
</dbReference>
<reference evidence="2" key="1">
    <citation type="journal article" date="2014" name="Front. Microbiol.">
        <title>High frequency of phylogenetically diverse reductive dehalogenase-homologous genes in deep subseafloor sedimentary metagenomes.</title>
        <authorList>
            <person name="Kawai M."/>
            <person name="Futagami T."/>
            <person name="Toyoda A."/>
            <person name="Takaki Y."/>
            <person name="Nishi S."/>
            <person name="Hori S."/>
            <person name="Arai W."/>
            <person name="Tsubouchi T."/>
            <person name="Morono Y."/>
            <person name="Uchiyama I."/>
            <person name="Ito T."/>
            <person name="Fujiyama A."/>
            <person name="Inagaki F."/>
            <person name="Takami H."/>
        </authorList>
    </citation>
    <scope>NUCLEOTIDE SEQUENCE</scope>
    <source>
        <strain evidence="2">Expedition CK06-06</strain>
    </source>
</reference>
<dbReference type="CDD" id="cd04179">
    <property type="entry name" value="DPM_DPG-synthase_like"/>
    <property type="match status" value="1"/>
</dbReference>
<dbReference type="InterPro" id="IPR001173">
    <property type="entry name" value="Glyco_trans_2-like"/>
</dbReference>
<dbReference type="EMBL" id="BARU01042738">
    <property type="protein sequence ID" value="GAH87908.1"/>
    <property type="molecule type" value="Genomic_DNA"/>
</dbReference>
<dbReference type="Pfam" id="PF00535">
    <property type="entry name" value="Glycos_transf_2"/>
    <property type="match status" value="1"/>
</dbReference>
<evidence type="ECO:0000313" key="2">
    <source>
        <dbReference type="EMBL" id="GAH87908.1"/>
    </source>
</evidence>
<organism evidence="2">
    <name type="scientific">marine sediment metagenome</name>
    <dbReference type="NCBI Taxonomy" id="412755"/>
    <lineage>
        <taxon>unclassified sequences</taxon>
        <taxon>metagenomes</taxon>
        <taxon>ecological metagenomes</taxon>
    </lineage>
</organism>
<feature type="non-terminal residue" evidence="2">
    <location>
        <position position="156"/>
    </location>
</feature>
<dbReference type="Gene3D" id="3.90.550.10">
    <property type="entry name" value="Spore Coat Polysaccharide Biosynthesis Protein SpsA, Chain A"/>
    <property type="match status" value="1"/>
</dbReference>
<dbReference type="PANTHER" id="PTHR48090">
    <property type="entry name" value="UNDECAPRENYL-PHOSPHATE 4-DEOXY-4-FORMAMIDO-L-ARABINOSE TRANSFERASE-RELATED"/>
    <property type="match status" value="1"/>
</dbReference>
<comment type="caution">
    <text evidence="2">The sequence shown here is derived from an EMBL/GenBank/DDBJ whole genome shotgun (WGS) entry which is preliminary data.</text>
</comment>
<gene>
    <name evidence="2" type="ORF">S03H2_65603</name>
</gene>
<name>X1L143_9ZZZZ</name>
<dbReference type="InterPro" id="IPR050256">
    <property type="entry name" value="Glycosyltransferase_2"/>
</dbReference>
<accession>X1L143</accession>
<evidence type="ECO:0000259" key="1">
    <source>
        <dbReference type="Pfam" id="PF00535"/>
    </source>
</evidence>
<sequence length="156" mass="17664">MKALDSKIRSSSLMETIDDSNQIEEKFLDLHEFINQFKFEGDQILLSIILPMYNEEQTIGTVLRNLPRGKSIEIIVVDDHSNDNSLKEIERINDNNGIKVIKHDKNRGYGAAVVTGIKNARGKVLVTMDSDGQHSPYDLLEMIKPIFNNEADYTIG</sequence>
<dbReference type="AlphaFoldDB" id="X1L143"/>
<feature type="domain" description="Glycosyltransferase 2-like" evidence="1">
    <location>
        <begin position="47"/>
        <end position="156"/>
    </location>
</feature>